<gene>
    <name evidence="1" type="ORF">NEQG_01242</name>
</gene>
<dbReference type="Proteomes" id="UP000002872">
    <property type="component" value="Unassembled WGS sequence"/>
</dbReference>
<dbReference type="HOGENOM" id="CLU_2929021_0_0_1"/>
<dbReference type="VEuPathDB" id="MicrosporidiaDB:NEQG_01242"/>
<dbReference type="InParanoid" id="I3EH55"/>
<evidence type="ECO:0000313" key="2">
    <source>
        <dbReference type="Proteomes" id="UP000002872"/>
    </source>
</evidence>
<dbReference type="AlphaFoldDB" id="I3EH55"/>
<reference evidence="1" key="1">
    <citation type="submission" date="2011-01" db="EMBL/GenBank/DDBJ databases">
        <title>The Genome Sequence of Nematocida parisii strain ERTm3.</title>
        <authorList>
            <consortium name="The Broad Institute Genome Sequencing Platform"/>
            <consortium name="The Broad Institute Genome Sequencing Center for Infectious Disease"/>
            <person name="Cuomo C."/>
            <person name="Troemel E."/>
            <person name="Young S.K."/>
            <person name="Zeng Q."/>
            <person name="Gargeya S."/>
            <person name="Fitzgerald M."/>
            <person name="Haas B."/>
            <person name="Abouelleil A."/>
            <person name="Alvarado L."/>
            <person name="Arachchi H.M."/>
            <person name="Berlin A."/>
            <person name="Chapman S.B."/>
            <person name="Gearin G."/>
            <person name="Goldberg J."/>
            <person name="Griggs A."/>
            <person name="Gujja S."/>
            <person name="Hansen M."/>
            <person name="Heiman D."/>
            <person name="Howarth C."/>
            <person name="Larimer J."/>
            <person name="Lui A."/>
            <person name="MacDonald P.J.P."/>
            <person name="McCowen C."/>
            <person name="Montmayeur A."/>
            <person name="Murphy C."/>
            <person name="Neiman D."/>
            <person name="Pearson M."/>
            <person name="Priest M."/>
            <person name="Roberts A."/>
            <person name="Saif S."/>
            <person name="Shea T."/>
            <person name="Sisk P."/>
            <person name="Stolte C."/>
            <person name="Sykes S."/>
            <person name="Wortman J."/>
            <person name="Nusbaum C."/>
            <person name="Birren B."/>
        </authorList>
    </citation>
    <scope>NUCLEOTIDE SEQUENCE</scope>
    <source>
        <strain evidence="1">ERTm3</strain>
    </source>
</reference>
<feature type="non-terminal residue" evidence="1">
    <location>
        <position position="1"/>
    </location>
</feature>
<keyword evidence="2" id="KW-1185">Reference proteome</keyword>
<proteinExistence type="predicted"/>
<sequence length="61" mass="7127">YVEKIRSSGKFKSFHDILSSIPDSPQKNAYPSIRYFTCLNKVTANNDVIDKIIERHRSLVW</sequence>
<name>I3EH55_NEMP3</name>
<dbReference type="EMBL" id="GL870878">
    <property type="protein sequence ID" value="EIJ88552.1"/>
    <property type="molecule type" value="Genomic_DNA"/>
</dbReference>
<evidence type="ECO:0000313" key="1">
    <source>
        <dbReference type="EMBL" id="EIJ88552.1"/>
    </source>
</evidence>
<protein>
    <submittedName>
        <fullName evidence="1">Uncharacterized protein</fullName>
    </submittedName>
</protein>
<organism evidence="1 2">
    <name type="scientific">Nematocida parisii (strain ERTm3)</name>
    <name type="common">Nematode killer fungus</name>
    <dbReference type="NCBI Taxonomy" id="935791"/>
    <lineage>
        <taxon>Eukaryota</taxon>
        <taxon>Fungi</taxon>
        <taxon>Fungi incertae sedis</taxon>
        <taxon>Microsporidia</taxon>
        <taxon>Nematocida</taxon>
    </lineage>
</organism>
<accession>I3EH55</accession>